<dbReference type="InterPro" id="IPR029044">
    <property type="entry name" value="Nucleotide-diphossugar_trans"/>
</dbReference>
<dbReference type="OrthoDB" id="597270at2"/>
<accession>A0A3N0BQ47</accession>
<dbReference type="EMBL" id="RBEE01000042">
    <property type="protein sequence ID" value="RNL51129.1"/>
    <property type="molecule type" value="Genomic_DNA"/>
</dbReference>
<feature type="domain" description="Glycosyltransferase 2-like" evidence="1">
    <location>
        <begin position="11"/>
        <end position="169"/>
    </location>
</feature>
<dbReference type="Pfam" id="PF00535">
    <property type="entry name" value="Glycos_transf_2"/>
    <property type="match status" value="1"/>
</dbReference>
<dbReference type="Proteomes" id="UP000274046">
    <property type="component" value="Unassembled WGS sequence"/>
</dbReference>
<reference evidence="2 3" key="1">
    <citation type="submission" date="2018-10" db="EMBL/GenBank/DDBJ databases">
        <title>Genome sequencing of Pedobacter jejuensis TNB23.</title>
        <authorList>
            <person name="Cho Y.-J."/>
            <person name="Cho A."/>
            <person name="Kim O.-S."/>
        </authorList>
    </citation>
    <scope>NUCLEOTIDE SEQUENCE [LARGE SCALE GENOMIC DNA]</scope>
    <source>
        <strain evidence="2 3">TNB23</strain>
    </source>
</reference>
<dbReference type="InterPro" id="IPR001173">
    <property type="entry name" value="Glyco_trans_2-like"/>
</dbReference>
<evidence type="ECO:0000313" key="3">
    <source>
        <dbReference type="Proteomes" id="UP000274046"/>
    </source>
</evidence>
<dbReference type="PANTHER" id="PTHR22916">
    <property type="entry name" value="GLYCOSYLTRANSFERASE"/>
    <property type="match status" value="1"/>
</dbReference>
<comment type="caution">
    <text evidence="2">The sequence shown here is derived from an EMBL/GenBank/DDBJ whole genome shotgun (WGS) entry which is preliminary data.</text>
</comment>
<keyword evidence="2" id="KW-0808">Transferase</keyword>
<organism evidence="2 3">
    <name type="scientific">Pedobacter jejuensis</name>
    <dbReference type="NCBI Taxonomy" id="1268550"/>
    <lineage>
        <taxon>Bacteria</taxon>
        <taxon>Pseudomonadati</taxon>
        <taxon>Bacteroidota</taxon>
        <taxon>Sphingobacteriia</taxon>
        <taxon>Sphingobacteriales</taxon>
        <taxon>Sphingobacteriaceae</taxon>
        <taxon>Pedobacter</taxon>
    </lineage>
</organism>
<sequence>MLQQNSKPLISIIIPAYNAEQTIIQTLDSVYNSTYTEFEVIVINDGSTDDTLLLLEQYPKPIKIYSTENKGVSNARNLGFEKSIGDYIQYLDADDLLLPDKLNVQVKALKENNAGVAYGDWQKFEIEKNETFITETITRKIEGDLEIAIFTDFWCPPAAILYSRDVCKKLRWNETLPIIQDARYFLDAAMMKNTFVYTPGVMALYRTAQYNSLSKKNDFLFLSDIYENTKDLYQIWKGDFAQKPEKRIAIIKSLRHCINRLSIVNKNLASEAIELLLSIDPTYIPKEKGLLRSFSKIIGYKNAENLAAWKRKYKG</sequence>
<dbReference type="GO" id="GO:0016758">
    <property type="term" value="F:hexosyltransferase activity"/>
    <property type="evidence" value="ECO:0007669"/>
    <property type="project" value="UniProtKB-ARBA"/>
</dbReference>
<dbReference type="SUPFAM" id="SSF53448">
    <property type="entry name" value="Nucleotide-diphospho-sugar transferases"/>
    <property type="match status" value="1"/>
</dbReference>
<keyword evidence="3" id="KW-1185">Reference proteome</keyword>
<evidence type="ECO:0000313" key="2">
    <source>
        <dbReference type="EMBL" id="RNL51129.1"/>
    </source>
</evidence>
<protein>
    <submittedName>
        <fullName evidence="2">Glycosyltransferase</fullName>
    </submittedName>
</protein>
<dbReference type="Gene3D" id="3.90.550.10">
    <property type="entry name" value="Spore Coat Polysaccharide Biosynthesis Protein SpsA, Chain A"/>
    <property type="match status" value="1"/>
</dbReference>
<name>A0A3N0BQ47_9SPHI</name>
<dbReference type="AlphaFoldDB" id="A0A3N0BQ47"/>
<proteinExistence type="predicted"/>
<gene>
    <name evidence="2" type="ORF">D7004_15520</name>
</gene>
<evidence type="ECO:0000259" key="1">
    <source>
        <dbReference type="Pfam" id="PF00535"/>
    </source>
</evidence>